<dbReference type="GO" id="GO:0008270">
    <property type="term" value="F:zinc ion binding"/>
    <property type="evidence" value="ECO:0007669"/>
    <property type="project" value="InterPro"/>
</dbReference>
<name>A0A644VRW0_9ZZZZ</name>
<dbReference type="GO" id="GO:0055086">
    <property type="term" value="P:nucleobase-containing small molecule metabolic process"/>
    <property type="evidence" value="ECO:0007669"/>
    <property type="project" value="UniProtKB-ARBA"/>
</dbReference>
<dbReference type="GO" id="GO:0005829">
    <property type="term" value="C:cytosol"/>
    <property type="evidence" value="ECO:0007669"/>
    <property type="project" value="TreeGrafter"/>
</dbReference>
<dbReference type="GO" id="GO:0072527">
    <property type="term" value="P:pyrimidine-containing compound metabolic process"/>
    <property type="evidence" value="ECO:0007669"/>
    <property type="project" value="UniProtKB-ARBA"/>
</dbReference>
<comment type="similarity">
    <text evidence="3">Belongs to the cytidine and deoxycytidylate deaminase family.</text>
</comment>
<dbReference type="EC" id="3.5.4.5" evidence="4"/>
<evidence type="ECO:0000256" key="7">
    <source>
        <dbReference type="ARBA" id="ARBA00022833"/>
    </source>
</evidence>
<evidence type="ECO:0000256" key="9">
    <source>
        <dbReference type="ARBA" id="ARBA00049558"/>
    </source>
</evidence>
<dbReference type="PANTHER" id="PTHR11644">
    <property type="entry name" value="CYTIDINE DEAMINASE"/>
    <property type="match status" value="1"/>
</dbReference>
<sequence length="162" mass="18287">MDQKILETRVNIFRFTELEPEIQVLINKAKEQVDNAYAPYSNFRVGAAVLLQNGALFVGNNQENAAYPSGLCAERVALFYANAQFPQVPVRAIAIAAHTGDNYLAYPVTPCGSCRQVMLETETRFEKPIDIYLYGTECIYHIENAAQLLPLRFEKKSLEQNH</sequence>
<feature type="domain" description="CMP/dCMP-type deaminase" evidence="10">
    <location>
        <begin position="20"/>
        <end position="156"/>
    </location>
</feature>
<dbReference type="PROSITE" id="PS51747">
    <property type="entry name" value="CYT_DCMP_DEAMINASES_2"/>
    <property type="match status" value="1"/>
</dbReference>
<dbReference type="PANTHER" id="PTHR11644:SF2">
    <property type="entry name" value="CYTIDINE DEAMINASE"/>
    <property type="match status" value="1"/>
</dbReference>
<evidence type="ECO:0000256" key="4">
    <source>
        <dbReference type="ARBA" id="ARBA00012783"/>
    </source>
</evidence>
<dbReference type="InterPro" id="IPR050202">
    <property type="entry name" value="Cyt/Deoxycyt_deaminase"/>
</dbReference>
<comment type="cofactor">
    <cofactor evidence="1">
        <name>Zn(2+)</name>
        <dbReference type="ChEBI" id="CHEBI:29105"/>
    </cofactor>
</comment>
<keyword evidence="7" id="KW-0862">Zinc</keyword>
<reference evidence="11" key="1">
    <citation type="submission" date="2019-08" db="EMBL/GenBank/DDBJ databases">
        <authorList>
            <person name="Kucharzyk K."/>
            <person name="Murdoch R.W."/>
            <person name="Higgins S."/>
            <person name="Loffler F."/>
        </authorList>
    </citation>
    <scope>NUCLEOTIDE SEQUENCE</scope>
</reference>
<dbReference type="Gene3D" id="3.40.140.10">
    <property type="entry name" value="Cytidine Deaminase, domain 2"/>
    <property type="match status" value="1"/>
</dbReference>
<accession>A0A644VRW0</accession>
<dbReference type="PROSITE" id="PS00903">
    <property type="entry name" value="CYT_DCMP_DEAMINASES_1"/>
    <property type="match status" value="1"/>
</dbReference>
<evidence type="ECO:0000256" key="3">
    <source>
        <dbReference type="ARBA" id="ARBA00006576"/>
    </source>
</evidence>
<keyword evidence="6 11" id="KW-0378">Hydrolase</keyword>
<dbReference type="InterPro" id="IPR016192">
    <property type="entry name" value="APOBEC/CMP_deaminase_Zn-bd"/>
</dbReference>
<organism evidence="11">
    <name type="scientific">bioreactor metagenome</name>
    <dbReference type="NCBI Taxonomy" id="1076179"/>
    <lineage>
        <taxon>unclassified sequences</taxon>
        <taxon>metagenomes</taxon>
        <taxon>ecological metagenomes</taxon>
    </lineage>
</organism>
<proteinExistence type="inferred from homology"/>
<dbReference type="NCBIfam" id="NF004064">
    <property type="entry name" value="PRK05578.1"/>
    <property type="match status" value="1"/>
</dbReference>
<dbReference type="InterPro" id="IPR002125">
    <property type="entry name" value="CMP_dCMP_dom"/>
</dbReference>
<evidence type="ECO:0000256" key="6">
    <source>
        <dbReference type="ARBA" id="ARBA00022801"/>
    </source>
</evidence>
<dbReference type="InterPro" id="IPR016193">
    <property type="entry name" value="Cytidine_deaminase-like"/>
</dbReference>
<dbReference type="SUPFAM" id="SSF53927">
    <property type="entry name" value="Cytidine deaminase-like"/>
    <property type="match status" value="1"/>
</dbReference>
<evidence type="ECO:0000256" key="5">
    <source>
        <dbReference type="ARBA" id="ARBA00022723"/>
    </source>
</evidence>
<evidence type="ECO:0000256" key="1">
    <source>
        <dbReference type="ARBA" id="ARBA00001947"/>
    </source>
</evidence>
<dbReference type="Pfam" id="PF00383">
    <property type="entry name" value="dCMP_cyt_deam_1"/>
    <property type="match status" value="1"/>
</dbReference>
<evidence type="ECO:0000259" key="10">
    <source>
        <dbReference type="PROSITE" id="PS51747"/>
    </source>
</evidence>
<comment type="catalytic activity">
    <reaction evidence="9">
        <text>cytidine + H2O + H(+) = uridine + NH4(+)</text>
        <dbReference type="Rhea" id="RHEA:16069"/>
        <dbReference type="ChEBI" id="CHEBI:15377"/>
        <dbReference type="ChEBI" id="CHEBI:15378"/>
        <dbReference type="ChEBI" id="CHEBI:16704"/>
        <dbReference type="ChEBI" id="CHEBI:17562"/>
        <dbReference type="ChEBI" id="CHEBI:28938"/>
        <dbReference type="EC" id="3.5.4.5"/>
    </reaction>
</comment>
<dbReference type="AlphaFoldDB" id="A0A644VRW0"/>
<dbReference type="InterPro" id="IPR006262">
    <property type="entry name" value="Cyt_deam_tetra"/>
</dbReference>
<dbReference type="NCBIfam" id="TIGR01354">
    <property type="entry name" value="cyt_deam_tetra"/>
    <property type="match status" value="1"/>
</dbReference>
<evidence type="ECO:0000256" key="8">
    <source>
        <dbReference type="ARBA" id="ARBA00032005"/>
    </source>
</evidence>
<comment type="function">
    <text evidence="2">This enzyme scavenges exogenous and endogenous cytidine and 2'-deoxycytidine for UMP synthesis.</text>
</comment>
<dbReference type="EMBL" id="VSSQ01000416">
    <property type="protein sequence ID" value="MPL94135.1"/>
    <property type="molecule type" value="Genomic_DNA"/>
</dbReference>
<dbReference type="GO" id="GO:0042802">
    <property type="term" value="F:identical protein binding"/>
    <property type="evidence" value="ECO:0007669"/>
    <property type="project" value="UniProtKB-ARBA"/>
</dbReference>
<gene>
    <name evidence="11" type="primary">cdd_10</name>
    <name evidence="11" type="ORF">SDC9_40283</name>
</gene>
<dbReference type="CDD" id="cd01283">
    <property type="entry name" value="cytidine_deaminase"/>
    <property type="match status" value="1"/>
</dbReference>
<evidence type="ECO:0000256" key="2">
    <source>
        <dbReference type="ARBA" id="ARBA00003949"/>
    </source>
</evidence>
<evidence type="ECO:0000313" key="11">
    <source>
        <dbReference type="EMBL" id="MPL94135.1"/>
    </source>
</evidence>
<protein>
    <recommendedName>
        <fullName evidence="4">cytidine deaminase</fullName>
        <ecNumber evidence="4">3.5.4.5</ecNumber>
    </recommendedName>
    <alternativeName>
        <fullName evidence="8">Cytidine aminohydrolase</fullName>
    </alternativeName>
</protein>
<dbReference type="GO" id="GO:0004126">
    <property type="term" value="F:cytidine deaminase activity"/>
    <property type="evidence" value="ECO:0007669"/>
    <property type="project" value="UniProtKB-EC"/>
</dbReference>
<comment type="caution">
    <text evidence="11">The sequence shown here is derived from an EMBL/GenBank/DDBJ whole genome shotgun (WGS) entry which is preliminary data.</text>
</comment>
<keyword evidence="5" id="KW-0479">Metal-binding</keyword>